<proteinExistence type="predicted"/>
<keyword evidence="4" id="KW-0012">Acyltransferase</keyword>
<name>A0ABV5PEG2_STRCM</name>
<protein>
    <submittedName>
        <fullName evidence="4">Acyltransferase family protein</fullName>
    </submittedName>
</protein>
<dbReference type="RefSeq" id="WP_345222968.1">
    <property type="nucleotide sequence ID" value="NZ_BAAAXE010000013.1"/>
</dbReference>
<feature type="transmembrane region" description="Helical" evidence="2">
    <location>
        <begin position="83"/>
        <end position="102"/>
    </location>
</feature>
<keyword evidence="4" id="KW-0808">Transferase</keyword>
<dbReference type="Pfam" id="PF01757">
    <property type="entry name" value="Acyl_transf_3"/>
    <property type="match status" value="1"/>
</dbReference>
<evidence type="ECO:0000313" key="5">
    <source>
        <dbReference type="Proteomes" id="UP001589718"/>
    </source>
</evidence>
<dbReference type="PANTHER" id="PTHR37312:SF1">
    <property type="entry name" value="MEMBRANE-BOUND ACYLTRANSFERASE YKRP-RELATED"/>
    <property type="match status" value="1"/>
</dbReference>
<feature type="transmembrane region" description="Helical" evidence="2">
    <location>
        <begin position="267"/>
        <end position="292"/>
    </location>
</feature>
<dbReference type="GO" id="GO:0016746">
    <property type="term" value="F:acyltransferase activity"/>
    <property type="evidence" value="ECO:0007669"/>
    <property type="project" value="UniProtKB-KW"/>
</dbReference>
<keyword evidence="2" id="KW-0472">Membrane</keyword>
<feature type="transmembrane region" description="Helical" evidence="2">
    <location>
        <begin position="114"/>
        <end position="136"/>
    </location>
</feature>
<reference evidence="4 5" key="1">
    <citation type="submission" date="2024-09" db="EMBL/GenBank/DDBJ databases">
        <authorList>
            <person name="Sun Q."/>
            <person name="Mori K."/>
        </authorList>
    </citation>
    <scope>NUCLEOTIDE SEQUENCE [LARGE SCALE GENOMIC DNA]</scope>
    <source>
        <strain evidence="4 5">JCM 4362</strain>
    </source>
</reference>
<feature type="compositionally biased region" description="Basic and acidic residues" evidence="1">
    <location>
        <begin position="39"/>
        <end position="48"/>
    </location>
</feature>
<dbReference type="Proteomes" id="UP001589718">
    <property type="component" value="Unassembled WGS sequence"/>
</dbReference>
<feature type="transmembrane region" description="Helical" evidence="2">
    <location>
        <begin position="337"/>
        <end position="357"/>
    </location>
</feature>
<keyword evidence="2" id="KW-1133">Transmembrane helix</keyword>
<evidence type="ECO:0000256" key="1">
    <source>
        <dbReference type="SAM" id="MobiDB-lite"/>
    </source>
</evidence>
<feature type="transmembrane region" description="Helical" evidence="2">
    <location>
        <begin position="148"/>
        <end position="166"/>
    </location>
</feature>
<keyword evidence="5" id="KW-1185">Reference proteome</keyword>
<gene>
    <name evidence="4" type="ORF">ACFFTU_14545</name>
</gene>
<keyword evidence="2" id="KW-0812">Transmembrane</keyword>
<dbReference type="InterPro" id="IPR052734">
    <property type="entry name" value="Nod_factor_acetyltransferase"/>
</dbReference>
<feature type="transmembrane region" description="Helical" evidence="2">
    <location>
        <begin position="299"/>
        <end position="317"/>
    </location>
</feature>
<evidence type="ECO:0000259" key="3">
    <source>
        <dbReference type="Pfam" id="PF01757"/>
    </source>
</evidence>
<evidence type="ECO:0000313" key="4">
    <source>
        <dbReference type="EMBL" id="MFB9521168.1"/>
    </source>
</evidence>
<feature type="transmembrane region" description="Helical" evidence="2">
    <location>
        <begin position="58"/>
        <end position="77"/>
    </location>
</feature>
<accession>A0ABV5PEG2</accession>
<feature type="region of interest" description="Disordered" evidence="1">
    <location>
        <begin position="1"/>
        <end position="48"/>
    </location>
</feature>
<feature type="transmembrane region" description="Helical" evidence="2">
    <location>
        <begin position="228"/>
        <end position="247"/>
    </location>
</feature>
<comment type="caution">
    <text evidence="4">The sequence shown here is derived from an EMBL/GenBank/DDBJ whole genome shotgun (WGS) entry which is preliminary data.</text>
</comment>
<sequence length="381" mass="42536">MSPTPQTRQRDPLAPSREAVPGLAPSEDGGRGTAAQAAGERRDQGSKGRDAYFDNAKYLAIALVAMGHSWPLVLSGSRTTEALYMWVYVFHMPAFVLISGYFSRSFDMKPRKLMRLVSSVVVPYAVFQAAYAVFFGVMEGERVPVRMLSPWFLMWFLMALFFWRLLTPLFLAVRWPVPLALLIAAAAAAVPDIGQQLSAQRVLQFLPFFVLGLRLRPEHFRLVQRWRARWAAAVVCPVSFAVVYWAAPRTRLDWVYRNHGAQEMGQPWWVGVLTTAALSGAALALTACFLAWVPRRRMWFTSLGAGTIGGYLLHGFVVRYAEYAGWARTYHLETPVGRVVVTVCAVALVTVLCAPVVRRALKPVTEPDLGWAFRKAAGEVR</sequence>
<dbReference type="PANTHER" id="PTHR37312">
    <property type="entry name" value="MEMBRANE-BOUND ACYLTRANSFERASE YKRP-RELATED"/>
    <property type="match status" value="1"/>
</dbReference>
<dbReference type="EMBL" id="JBHMCR010000006">
    <property type="protein sequence ID" value="MFB9521168.1"/>
    <property type="molecule type" value="Genomic_DNA"/>
</dbReference>
<feature type="domain" description="Acyltransferase 3" evidence="3">
    <location>
        <begin position="51"/>
        <end position="353"/>
    </location>
</feature>
<dbReference type="InterPro" id="IPR002656">
    <property type="entry name" value="Acyl_transf_3_dom"/>
</dbReference>
<evidence type="ECO:0000256" key="2">
    <source>
        <dbReference type="SAM" id="Phobius"/>
    </source>
</evidence>
<organism evidence="4 5">
    <name type="scientific">Streptomyces cremeus</name>
    <dbReference type="NCBI Taxonomy" id="66881"/>
    <lineage>
        <taxon>Bacteria</taxon>
        <taxon>Bacillati</taxon>
        <taxon>Actinomycetota</taxon>
        <taxon>Actinomycetes</taxon>
        <taxon>Kitasatosporales</taxon>
        <taxon>Streptomycetaceae</taxon>
        <taxon>Streptomyces</taxon>
    </lineage>
</organism>